<dbReference type="EMBL" id="JACAZI010000031">
    <property type="protein sequence ID" value="KAF7332836.1"/>
    <property type="molecule type" value="Genomic_DNA"/>
</dbReference>
<feature type="compositionally biased region" description="Basic and acidic residues" evidence="1">
    <location>
        <begin position="101"/>
        <end position="115"/>
    </location>
</feature>
<comment type="caution">
    <text evidence="2">The sequence shown here is derived from an EMBL/GenBank/DDBJ whole genome shotgun (WGS) entry which is preliminary data.</text>
</comment>
<gene>
    <name evidence="2" type="ORF">MVEN_02388400</name>
</gene>
<accession>A0A8H6X2F8</accession>
<feature type="compositionally biased region" description="Polar residues" evidence="1">
    <location>
        <begin position="51"/>
        <end position="65"/>
    </location>
</feature>
<evidence type="ECO:0000256" key="1">
    <source>
        <dbReference type="SAM" id="MobiDB-lite"/>
    </source>
</evidence>
<evidence type="ECO:0000313" key="2">
    <source>
        <dbReference type="EMBL" id="KAF7332836.1"/>
    </source>
</evidence>
<organism evidence="2 3">
    <name type="scientific">Mycena venus</name>
    <dbReference type="NCBI Taxonomy" id="2733690"/>
    <lineage>
        <taxon>Eukaryota</taxon>
        <taxon>Fungi</taxon>
        <taxon>Dikarya</taxon>
        <taxon>Basidiomycota</taxon>
        <taxon>Agaricomycotina</taxon>
        <taxon>Agaricomycetes</taxon>
        <taxon>Agaricomycetidae</taxon>
        <taxon>Agaricales</taxon>
        <taxon>Marasmiineae</taxon>
        <taxon>Mycenaceae</taxon>
        <taxon>Mycena</taxon>
    </lineage>
</organism>
<reference evidence="2" key="1">
    <citation type="submission" date="2020-05" db="EMBL/GenBank/DDBJ databases">
        <title>Mycena genomes resolve the evolution of fungal bioluminescence.</title>
        <authorList>
            <person name="Tsai I.J."/>
        </authorList>
    </citation>
    <scope>NUCLEOTIDE SEQUENCE</scope>
    <source>
        <strain evidence="2">CCC161011</strain>
    </source>
</reference>
<feature type="region of interest" description="Disordered" evidence="1">
    <location>
        <begin position="100"/>
        <end position="128"/>
    </location>
</feature>
<feature type="compositionally biased region" description="Pro residues" evidence="1">
    <location>
        <begin position="34"/>
        <end position="44"/>
    </location>
</feature>
<dbReference type="Proteomes" id="UP000620124">
    <property type="component" value="Unassembled WGS sequence"/>
</dbReference>
<name>A0A8H6X2F8_9AGAR</name>
<feature type="region of interest" description="Disordered" evidence="1">
    <location>
        <begin position="1"/>
        <end position="80"/>
    </location>
</feature>
<proteinExistence type="predicted"/>
<keyword evidence="3" id="KW-1185">Reference proteome</keyword>
<protein>
    <submittedName>
        <fullName evidence="2">Uncharacterized protein</fullName>
    </submittedName>
</protein>
<sequence>MGRSPLVHRVPDPVSSTIAANVPAQRTPLSRPYPSTPPRSPHPFPHLVAQRSRTSVRCASRSTQPPLAPPSERRSTQVQDGLHALARSRHRCLAASYYASKGEEHSHSQAQERRVASAPRAHAPPHRGVVNNRLLSLVARKGLKTEAKRTSQHDMNVFSLQFKPLPSQALNPEQNDLIGFHAYGGMRELFR</sequence>
<dbReference type="AlphaFoldDB" id="A0A8H6X2F8"/>
<evidence type="ECO:0000313" key="3">
    <source>
        <dbReference type="Proteomes" id="UP000620124"/>
    </source>
</evidence>